<gene>
    <name evidence="8" type="ORF">NPIL_184171</name>
</gene>
<accession>A0A8X6U7Z2</accession>
<dbReference type="Gene3D" id="3.15.10.50">
    <property type="match status" value="1"/>
</dbReference>
<dbReference type="InterPro" id="IPR017946">
    <property type="entry name" value="PLC-like_Pdiesterase_TIM-brl"/>
</dbReference>
<dbReference type="Gene3D" id="3.20.20.190">
    <property type="entry name" value="Phosphatidylinositol (PI) phosphodiesterase"/>
    <property type="match status" value="1"/>
</dbReference>
<dbReference type="GO" id="GO:0046872">
    <property type="term" value="F:metal ion binding"/>
    <property type="evidence" value="ECO:0007669"/>
    <property type="project" value="UniProtKB-KW"/>
</dbReference>
<comment type="caution">
    <text evidence="8">The sequence shown here is derived from an EMBL/GenBank/DDBJ whole genome shotgun (WGS) entry which is preliminary data.</text>
</comment>
<dbReference type="GO" id="GO:0006629">
    <property type="term" value="P:lipid metabolic process"/>
    <property type="evidence" value="ECO:0007669"/>
    <property type="project" value="InterPro"/>
</dbReference>
<comment type="subcellular location">
    <subcellularLocation>
        <location evidence="2">Secreted</location>
    </subcellularLocation>
</comment>
<organism evidence="8 9">
    <name type="scientific">Nephila pilipes</name>
    <name type="common">Giant wood spider</name>
    <name type="synonym">Nephila maculata</name>
    <dbReference type="NCBI Taxonomy" id="299642"/>
    <lineage>
        <taxon>Eukaryota</taxon>
        <taxon>Metazoa</taxon>
        <taxon>Ecdysozoa</taxon>
        <taxon>Arthropoda</taxon>
        <taxon>Chelicerata</taxon>
        <taxon>Arachnida</taxon>
        <taxon>Araneae</taxon>
        <taxon>Araneomorphae</taxon>
        <taxon>Entelegynae</taxon>
        <taxon>Araneoidea</taxon>
        <taxon>Nephilidae</taxon>
        <taxon>Nephila</taxon>
    </lineage>
</organism>
<comment type="catalytic activity">
    <reaction evidence="1">
        <text>an N-(acyl)-sphingosylphosphoethanolamine = an N-(acyl)-sphingosyl-1,3-cyclic phosphate + ethanolamine</text>
        <dbReference type="Rhea" id="RHEA:60648"/>
        <dbReference type="ChEBI" id="CHEBI:57603"/>
        <dbReference type="ChEBI" id="CHEBI:143891"/>
        <dbReference type="ChEBI" id="CHEBI:143892"/>
    </reaction>
</comment>
<evidence type="ECO:0000256" key="7">
    <source>
        <dbReference type="ARBA" id="ARBA00023239"/>
    </source>
</evidence>
<dbReference type="EMBL" id="BMAW01073356">
    <property type="protein sequence ID" value="GFT87468.1"/>
    <property type="molecule type" value="Genomic_DNA"/>
</dbReference>
<evidence type="ECO:0000256" key="3">
    <source>
        <dbReference type="ARBA" id="ARBA00022525"/>
    </source>
</evidence>
<evidence type="ECO:0000313" key="9">
    <source>
        <dbReference type="Proteomes" id="UP000887013"/>
    </source>
</evidence>
<proteinExistence type="predicted"/>
<evidence type="ECO:0000313" key="8">
    <source>
        <dbReference type="EMBL" id="GFT87468.1"/>
    </source>
</evidence>
<name>A0A8X6U7Z2_NEPPI</name>
<dbReference type="GO" id="GO:0016829">
    <property type="term" value="F:lyase activity"/>
    <property type="evidence" value="ECO:0007669"/>
    <property type="project" value="UniProtKB-KW"/>
</dbReference>
<evidence type="ECO:0000256" key="5">
    <source>
        <dbReference type="ARBA" id="ARBA00022842"/>
    </source>
</evidence>
<dbReference type="InterPro" id="IPR038602">
    <property type="entry name" value="Mite_allergen_7_sf"/>
</dbReference>
<protein>
    <submittedName>
        <fullName evidence="8">Dermonecrotic toxin LlSicTox-betaIA1</fullName>
    </submittedName>
</protein>
<keyword evidence="6" id="KW-1015">Disulfide bond</keyword>
<keyword evidence="4" id="KW-0479">Metal-binding</keyword>
<dbReference type="CDD" id="cd08576">
    <property type="entry name" value="GDPD_like_SMaseD_PLD"/>
    <property type="match status" value="1"/>
</dbReference>
<evidence type="ECO:0000256" key="6">
    <source>
        <dbReference type="ARBA" id="ARBA00023157"/>
    </source>
</evidence>
<keyword evidence="7" id="KW-0456">Lyase</keyword>
<reference evidence="8" key="1">
    <citation type="submission" date="2020-08" db="EMBL/GenBank/DDBJ databases">
        <title>Multicomponent nature underlies the extraordinary mechanical properties of spider dragline silk.</title>
        <authorList>
            <person name="Kono N."/>
            <person name="Nakamura H."/>
            <person name="Mori M."/>
            <person name="Yoshida Y."/>
            <person name="Ohtoshi R."/>
            <person name="Malay A.D."/>
            <person name="Moran D.A.P."/>
            <person name="Tomita M."/>
            <person name="Numata K."/>
            <person name="Arakawa K."/>
        </authorList>
    </citation>
    <scope>NUCLEOTIDE SEQUENCE</scope>
</reference>
<dbReference type="Proteomes" id="UP000887013">
    <property type="component" value="Unassembled WGS sequence"/>
</dbReference>
<keyword evidence="5" id="KW-0460">Magnesium</keyword>
<dbReference type="GO" id="GO:0008081">
    <property type="term" value="F:phosphoric diester hydrolase activity"/>
    <property type="evidence" value="ECO:0007669"/>
    <property type="project" value="InterPro"/>
</dbReference>
<keyword evidence="3" id="KW-0964">Secreted</keyword>
<dbReference type="OrthoDB" id="1058301at2759"/>
<evidence type="ECO:0000256" key="1">
    <source>
        <dbReference type="ARBA" id="ARBA00000110"/>
    </source>
</evidence>
<sequence>MGFWLLNFLKITVHRINLRLNVYLIVLSLCLNKCAFVTAEGRRPVYIIAHMVNSIYELDEYLARGANAIEFDLTFYSNGTVRQVYHGYPCDCYRVCDERENFARYLNHIRDLSSPNHVNYKSSLTFLFLDLKLGDVARKDKYKAGEEIAKYLITHLWNKDLSEPQIEVLLSIPHASDSETIRGVRETFTKSNRETTMQKLGFDVSLNDDLNSIRRMYSRLGVTSNRWQGDGITNCLRAFRDDSRLRHAVRIRDSGSGFIEKVYDWTVDTTALIRRSLRSGVDGIITNFPERVVSVLQEQEFKDRYRLATTDDNPFSRVHVAPFKSSVQTQNDQGLSSSVREITVAIMGYLWDFYKLRLKRPATLFPLLHEFLKKTTPLLREYSDNLRRLSRKGLNWNLKTKIHNSTRKSASVATCTIGPLMVRRGKTKELFLTNGRRRVLPTANMLQGIILFSCLLGAAFAGQSANQYVDNVLQTSLSQELRSLGLNPAPLSNFKTNFGPSGIYVNQGEADFSFGNVTGLDHVRRKGDCSGPRNFRGEITINCTLSVYPIITSYRVVLRNGSTVYFPKNQGHVAETLVHIEIAGRPQNYVGSVKNFRVDRLGLITPTFSQLPPALNKYLKVLQDAYRANVSTQLFNILQQRYVYAFGRAFAYKPMPRQ</sequence>
<keyword evidence="9" id="KW-1185">Reference proteome</keyword>
<evidence type="ECO:0000256" key="4">
    <source>
        <dbReference type="ARBA" id="ARBA00022723"/>
    </source>
</evidence>
<dbReference type="AlphaFoldDB" id="A0A8X6U7Z2"/>
<dbReference type="GO" id="GO:0005576">
    <property type="term" value="C:extracellular region"/>
    <property type="evidence" value="ECO:0007669"/>
    <property type="project" value="UniProtKB-SubCell"/>
</dbReference>
<evidence type="ECO:0000256" key="2">
    <source>
        <dbReference type="ARBA" id="ARBA00004613"/>
    </source>
</evidence>
<dbReference type="SUPFAM" id="SSF51695">
    <property type="entry name" value="PLC-like phosphodiesterases"/>
    <property type="match status" value="1"/>
</dbReference>